<evidence type="ECO:0008006" key="3">
    <source>
        <dbReference type="Google" id="ProtNLM"/>
    </source>
</evidence>
<name>A0A1G7XFD8_9RHOB</name>
<evidence type="ECO:0000313" key="1">
    <source>
        <dbReference type="EMBL" id="SDG82837.1"/>
    </source>
</evidence>
<evidence type="ECO:0000313" key="2">
    <source>
        <dbReference type="Proteomes" id="UP000199399"/>
    </source>
</evidence>
<dbReference type="SUPFAM" id="SSF51316">
    <property type="entry name" value="Mss4-like"/>
    <property type="match status" value="1"/>
</dbReference>
<accession>A0A1G7XFD8</accession>
<dbReference type="Proteomes" id="UP000199399">
    <property type="component" value="Unassembled WGS sequence"/>
</dbReference>
<keyword evidence="2" id="KW-1185">Reference proteome</keyword>
<dbReference type="STRING" id="218672.SAMN04489759_11292"/>
<dbReference type="Gene3D" id="3.90.1590.10">
    <property type="entry name" value="glutathione-dependent formaldehyde- activating enzyme (gfa)"/>
    <property type="match status" value="1"/>
</dbReference>
<sequence length="105" mass="11473">MQMGIEVPREQVSYAGPIRTYASSSFAERAWCETCGTAVWFADHEGDNAHLLELAPGLFDGFGGAKLARVVYADRAPSNVTLAGDLERVSKADYEARNLHVEDKP</sequence>
<reference evidence="2" key="1">
    <citation type="submission" date="2016-10" db="EMBL/GenBank/DDBJ databases">
        <authorList>
            <person name="Varghese N."/>
            <person name="Submissions S."/>
        </authorList>
    </citation>
    <scope>NUCLEOTIDE SEQUENCE [LARGE SCALE GENOMIC DNA]</scope>
    <source>
        <strain evidence="2">DSM 16477</strain>
    </source>
</reference>
<gene>
    <name evidence="1" type="ORF">SAMN04489759_11292</name>
</gene>
<organism evidence="1 2">
    <name type="scientific">Sulfitobacter delicatus</name>
    <dbReference type="NCBI Taxonomy" id="218672"/>
    <lineage>
        <taxon>Bacteria</taxon>
        <taxon>Pseudomonadati</taxon>
        <taxon>Pseudomonadota</taxon>
        <taxon>Alphaproteobacteria</taxon>
        <taxon>Rhodobacterales</taxon>
        <taxon>Roseobacteraceae</taxon>
        <taxon>Sulfitobacter</taxon>
    </lineage>
</organism>
<dbReference type="InterPro" id="IPR011057">
    <property type="entry name" value="Mss4-like_sf"/>
</dbReference>
<dbReference type="EMBL" id="FNBP01000012">
    <property type="protein sequence ID" value="SDG82837.1"/>
    <property type="molecule type" value="Genomic_DNA"/>
</dbReference>
<proteinExistence type="predicted"/>
<protein>
    <recommendedName>
        <fullName evidence="3">Glutathione-dependent formaldehyde-activating enzyme</fullName>
    </recommendedName>
</protein>
<dbReference type="AlphaFoldDB" id="A0A1G7XFD8"/>